<dbReference type="EMBL" id="JADBJN010000004">
    <property type="protein sequence ID" value="KAG5668560.1"/>
    <property type="molecule type" value="Genomic_DNA"/>
</dbReference>
<dbReference type="Proteomes" id="UP001107558">
    <property type="component" value="Chromosome 4"/>
</dbReference>
<reference evidence="2" key="1">
    <citation type="submission" date="2021-03" db="EMBL/GenBank/DDBJ databases">
        <title>Chromosome level genome of the anhydrobiotic midge Polypedilum vanderplanki.</title>
        <authorList>
            <person name="Yoshida Y."/>
            <person name="Kikawada T."/>
            <person name="Gusev O."/>
        </authorList>
    </citation>
    <scope>NUCLEOTIDE SEQUENCE</scope>
    <source>
        <strain evidence="2">NIAS01</strain>
        <tissue evidence="2">Whole body or cell culture</tissue>
    </source>
</reference>
<evidence type="ECO:0000313" key="3">
    <source>
        <dbReference type="Proteomes" id="UP001107558"/>
    </source>
</evidence>
<organism evidence="2 3">
    <name type="scientific">Polypedilum vanderplanki</name>
    <name type="common">Sleeping chironomid midge</name>
    <dbReference type="NCBI Taxonomy" id="319348"/>
    <lineage>
        <taxon>Eukaryota</taxon>
        <taxon>Metazoa</taxon>
        <taxon>Ecdysozoa</taxon>
        <taxon>Arthropoda</taxon>
        <taxon>Hexapoda</taxon>
        <taxon>Insecta</taxon>
        <taxon>Pterygota</taxon>
        <taxon>Neoptera</taxon>
        <taxon>Endopterygota</taxon>
        <taxon>Diptera</taxon>
        <taxon>Nematocera</taxon>
        <taxon>Chironomoidea</taxon>
        <taxon>Chironomidae</taxon>
        <taxon>Chironominae</taxon>
        <taxon>Polypedilum</taxon>
        <taxon>Polypedilum</taxon>
    </lineage>
</organism>
<feature type="chain" id="PRO_5039902074" evidence="1">
    <location>
        <begin position="21"/>
        <end position="171"/>
    </location>
</feature>
<gene>
    <name evidence="2" type="ORF">PVAND_016498</name>
</gene>
<evidence type="ECO:0000313" key="2">
    <source>
        <dbReference type="EMBL" id="KAG5668560.1"/>
    </source>
</evidence>
<feature type="signal peptide" evidence="1">
    <location>
        <begin position="1"/>
        <end position="20"/>
    </location>
</feature>
<protein>
    <submittedName>
        <fullName evidence="2">Uncharacterized protein</fullName>
    </submittedName>
</protein>
<accession>A0A9J6BFZ3</accession>
<sequence length="171" mass="19814">MKLCLKQIFYILIFTISAESLNVKFHKIENCTASGKSAKIEKCEIDGNFLLLVVDILKPINKAFLTFQMNPKDLELFSNVIKPIPIEWCSFMKTQKSNRITKVILESISKSIPQLFQQCPLKDKLNLKVEFSGKMPLLQMMPFGIYQFYLKTHNDDENPIFEMTVLLKIDD</sequence>
<dbReference type="PANTHER" id="PTHR20898">
    <property type="entry name" value="DAEDALUS ON 3-RELATED-RELATED"/>
    <property type="match status" value="1"/>
</dbReference>
<dbReference type="AlphaFoldDB" id="A0A9J6BFZ3"/>
<comment type="caution">
    <text evidence="2">The sequence shown here is derived from an EMBL/GenBank/DDBJ whole genome shotgun (WGS) entry which is preliminary data.</text>
</comment>
<proteinExistence type="predicted"/>
<keyword evidence="3" id="KW-1185">Reference proteome</keyword>
<dbReference type="PANTHER" id="PTHR20898:SF1">
    <property type="entry name" value="MD-2-RELATED LIPID-RECOGNITION DOMAIN-CONTAINING PROTEIN"/>
    <property type="match status" value="1"/>
</dbReference>
<name>A0A9J6BFZ3_POLVA</name>
<evidence type="ECO:0000256" key="1">
    <source>
        <dbReference type="SAM" id="SignalP"/>
    </source>
</evidence>
<dbReference type="OrthoDB" id="10666378at2759"/>
<keyword evidence="1" id="KW-0732">Signal</keyword>